<evidence type="ECO:0000313" key="2">
    <source>
        <dbReference type="Proteomes" id="UP000233837"/>
    </source>
</evidence>
<name>A0A2I0WI38_9ASPA</name>
<reference evidence="1 2" key="2">
    <citation type="journal article" date="2017" name="Nature">
        <title>The Apostasia genome and the evolution of orchids.</title>
        <authorList>
            <person name="Zhang G.Q."/>
            <person name="Liu K.W."/>
            <person name="Li Z."/>
            <person name="Lohaus R."/>
            <person name="Hsiao Y.Y."/>
            <person name="Niu S.C."/>
            <person name="Wang J.Y."/>
            <person name="Lin Y.C."/>
            <person name="Xu Q."/>
            <person name="Chen L.J."/>
            <person name="Yoshida K."/>
            <person name="Fujiwara S."/>
            <person name="Wang Z.W."/>
            <person name="Zhang Y.Q."/>
            <person name="Mitsuda N."/>
            <person name="Wang M."/>
            <person name="Liu G.H."/>
            <person name="Pecoraro L."/>
            <person name="Huang H.X."/>
            <person name="Xiao X.J."/>
            <person name="Lin M."/>
            <person name="Wu X.Y."/>
            <person name="Wu W.L."/>
            <person name="Chen Y.Y."/>
            <person name="Chang S.B."/>
            <person name="Sakamoto S."/>
            <person name="Ohme-Takagi M."/>
            <person name="Yagi M."/>
            <person name="Zeng S.J."/>
            <person name="Shen C.Y."/>
            <person name="Yeh C.M."/>
            <person name="Luo Y.B."/>
            <person name="Tsai W.C."/>
            <person name="Van de Peer Y."/>
            <person name="Liu Z.J."/>
        </authorList>
    </citation>
    <scope>NUCLEOTIDE SEQUENCE [LARGE SCALE GENOMIC DNA]</scope>
    <source>
        <tissue evidence="1">The whole plant</tissue>
    </source>
</reference>
<protein>
    <submittedName>
        <fullName evidence="1">Uncharacterized protein</fullName>
    </submittedName>
</protein>
<evidence type="ECO:0000313" key="1">
    <source>
        <dbReference type="EMBL" id="PKU75333.1"/>
    </source>
</evidence>
<sequence length="106" mass="11775">MSESGSFHGGAVGDYKTFRQTSRDSQSLRLNSSSIILQFVVYCNNNCTMKYLRSTRVSFQIGIRPISWAEIEVLTDLCCIFLSDLIVFAVCEAIFTSSLLIFAIGA</sequence>
<accession>A0A2I0WI38</accession>
<dbReference type="Proteomes" id="UP000233837">
    <property type="component" value="Unassembled WGS sequence"/>
</dbReference>
<keyword evidence="2" id="KW-1185">Reference proteome</keyword>
<reference evidence="1 2" key="1">
    <citation type="journal article" date="2016" name="Sci. Rep.">
        <title>The Dendrobium catenatum Lindl. genome sequence provides insights into polysaccharide synthase, floral development and adaptive evolution.</title>
        <authorList>
            <person name="Zhang G.Q."/>
            <person name="Xu Q."/>
            <person name="Bian C."/>
            <person name="Tsai W.C."/>
            <person name="Yeh C.M."/>
            <person name="Liu K.W."/>
            <person name="Yoshida K."/>
            <person name="Zhang L.S."/>
            <person name="Chang S.B."/>
            <person name="Chen F."/>
            <person name="Shi Y."/>
            <person name="Su Y.Y."/>
            <person name="Zhang Y.Q."/>
            <person name="Chen L.J."/>
            <person name="Yin Y."/>
            <person name="Lin M."/>
            <person name="Huang H."/>
            <person name="Deng H."/>
            <person name="Wang Z.W."/>
            <person name="Zhu S.L."/>
            <person name="Zhao X."/>
            <person name="Deng C."/>
            <person name="Niu S.C."/>
            <person name="Huang J."/>
            <person name="Wang M."/>
            <person name="Liu G.H."/>
            <person name="Yang H.J."/>
            <person name="Xiao X.J."/>
            <person name="Hsiao Y.Y."/>
            <person name="Wu W.L."/>
            <person name="Chen Y.Y."/>
            <person name="Mitsuda N."/>
            <person name="Ohme-Takagi M."/>
            <person name="Luo Y.B."/>
            <person name="Van de Peer Y."/>
            <person name="Liu Z.J."/>
        </authorList>
    </citation>
    <scope>NUCLEOTIDE SEQUENCE [LARGE SCALE GENOMIC DNA]</scope>
    <source>
        <tissue evidence="1">The whole plant</tissue>
    </source>
</reference>
<dbReference type="EMBL" id="KZ502614">
    <property type="protein sequence ID" value="PKU75333.1"/>
    <property type="molecule type" value="Genomic_DNA"/>
</dbReference>
<proteinExistence type="predicted"/>
<dbReference type="AlphaFoldDB" id="A0A2I0WI38"/>
<gene>
    <name evidence="1" type="ORF">MA16_Dca016115</name>
</gene>
<organism evidence="1 2">
    <name type="scientific">Dendrobium catenatum</name>
    <dbReference type="NCBI Taxonomy" id="906689"/>
    <lineage>
        <taxon>Eukaryota</taxon>
        <taxon>Viridiplantae</taxon>
        <taxon>Streptophyta</taxon>
        <taxon>Embryophyta</taxon>
        <taxon>Tracheophyta</taxon>
        <taxon>Spermatophyta</taxon>
        <taxon>Magnoliopsida</taxon>
        <taxon>Liliopsida</taxon>
        <taxon>Asparagales</taxon>
        <taxon>Orchidaceae</taxon>
        <taxon>Epidendroideae</taxon>
        <taxon>Malaxideae</taxon>
        <taxon>Dendrobiinae</taxon>
        <taxon>Dendrobium</taxon>
    </lineage>
</organism>